<evidence type="ECO:0000313" key="3">
    <source>
        <dbReference type="Proteomes" id="UP001283361"/>
    </source>
</evidence>
<organism evidence="2 3">
    <name type="scientific">Elysia crispata</name>
    <name type="common">lettuce slug</name>
    <dbReference type="NCBI Taxonomy" id="231223"/>
    <lineage>
        <taxon>Eukaryota</taxon>
        <taxon>Metazoa</taxon>
        <taxon>Spiralia</taxon>
        <taxon>Lophotrochozoa</taxon>
        <taxon>Mollusca</taxon>
        <taxon>Gastropoda</taxon>
        <taxon>Heterobranchia</taxon>
        <taxon>Euthyneura</taxon>
        <taxon>Panpulmonata</taxon>
        <taxon>Sacoglossa</taxon>
        <taxon>Placobranchoidea</taxon>
        <taxon>Plakobranchidae</taxon>
        <taxon>Elysia</taxon>
    </lineage>
</organism>
<sequence length="74" mass="7911">MLAASQGRARQIPPGLARSQRPDGHSMEGRGGSLPKDAPSRSNRVCPSVTTELYGEARVRGIKLCWRHGGNSSP</sequence>
<dbReference type="AlphaFoldDB" id="A0AAE1EDL9"/>
<evidence type="ECO:0000256" key="1">
    <source>
        <dbReference type="SAM" id="MobiDB-lite"/>
    </source>
</evidence>
<reference evidence="2" key="1">
    <citation type="journal article" date="2023" name="G3 (Bethesda)">
        <title>A reference genome for the long-term kleptoplast-retaining sea slug Elysia crispata morphotype clarki.</title>
        <authorList>
            <person name="Eastman K.E."/>
            <person name="Pendleton A.L."/>
            <person name="Shaikh M.A."/>
            <person name="Suttiyut T."/>
            <person name="Ogas R."/>
            <person name="Tomko P."/>
            <person name="Gavelis G."/>
            <person name="Widhalm J.R."/>
            <person name="Wisecaver J.H."/>
        </authorList>
    </citation>
    <scope>NUCLEOTIDE SEQUENCE</scope>
    <source>
        <strain evidence="2">ECLA1</strain>
    </source>
</reference>
<keyword evidence="3" id="KW-1185">Reference proteome</keyword>
<name>A0AAE1EDL9_9GAST</name>
<feature type="region of interest" description="Disordered" evidence="1">
    <location>
        <begin position="1"/>
        <end position="47"/>
    </location>
</feature>
<dbReference type="Proteomes" id="UP001283361">
    <property type="component" value="Unassembled WGS sequence"/>
</dbReference>
<accession>A0AAE1EDL9</accession>
<dbReference type="EMBL" id="JAWDGP010000113">
    <property type="protein sequence ID" value="KAK3803626.1"/>
    <property type="molecule type" value="Genomic_DNA"/>
</dbReference>
<proteinExistence type="predicted"/>
<comment type="caution">
    <text evidence="2">The sequence shown here is derived from an EMBL/GenBank/DDBJ whole genome shotgun (WGS) entry which is preliminary data.</text>
</comment>
<protein>
    <submittedName>
        <fullName evidence="2">Uncharacterized protein</fullName>
    </submittedName>
</protein>
<evidence type="ECO:0000313" key="2">
    <source>
        <dbReference type="EMBL" id="KAK3803626.1"/>
    </source>
</evidence>
<gene>
    <name evidence="2" type="ORF">RRG08_023342</name>
</gene>